<evidence type="ECO:0000256" key="8">
    <source>
        <dbReference type="ARBA" id="ARBA00023186"/>
    </source>
</evidence>
<evidence type="ECO:0000256" key="5">
    <source>
        <dbReference type="ARBA" id="ARBA00022692"/>
    </source>
</evidence>
<accession>A0A120CW84</accession>
<dbReference type="InterPro" id="IPR046357">
    <property type="entry name" value="PPIase_dom_sf"/>
</dbReference>
<dbReference type="Gene3D" id="3.10.50.40">
    <property type="match status" value="1"/>
</dbReference>
<dbReference type="EMBL" id="LMTR01000051">
    <property type="protein sequence ID" value="KWT68999.1"/>
    <property type="molecule type" value="Genomic_DNA"/>
</dbReference>
<dbReference type="Pfam" id="PF13624">
    <property type="entry name" value="SurA_N_3"/>
    <property type="match status" value="1"/>
</dbReference>
<keyword evidence="6 16" id="KW-1133">Transmembrane helix</keyword>
<evidence type="ECO:0000256" key="16">
    <source>
        <dbReference type="SAM" id="Phobius"/>
    </source>
</evidence>
<evidence type="ECO:0000256" key="3">
    <source>
        <dbReference type="ARBA" id="ARBA00022475"/>
    </source>
</evidence>
<organism evidence="18 19">
    <name type="scientific">Hyphomicrobium sulfonivorans</name>
    <dbReference type="NCBI Taxonomy" id="121290"/>
    <lineage>
        <taxon>Bacteria</taxon>
        <taxon>Pseudomonadati</taxon>
        <taxon>Pseudomonadota</taxon>
        <taxon>Alphaproteobacteria</taxon>
        <taxon>Hyphomicrobiales</taxon>
        <taxon>Hyphomicrobiaceae</taxon>
        <taxon>Hyphomicrobium</taxon>
    </lineage>
</organism>
<dbReference type="SUPFAM" id="SSF109998">
    <property type="entry name" value="Triger factor/SurA peptide-binding domain-like"/>
    <property type="match status" value="1"/>
</dbReference>
<feature type="compositionally biased region" description="Polar residues" evidence="15">
    <location>
        <begin position="525"/>
        <end position="538"/>
    </location>
</feature>
<name>A0A120CW84_HYPSL</name>
<evidence type="ECO:0000256" key="1">
    <source>
        <dbReference type="ARBA" id="ARBA00004382"/>
    </source>
</evidence>
<dbReference type="GO" id="GO:0005886">
    <property type="term" value="C:plasma membrane"/>
    <property type="evidence" value="ECO:0007669"/>
    <property type="project" value="UniProtKB-SubCell"/>
</dbReference>
<dbReference type="InterPro" id="IPR052029">
    <property type="entry name" value="PpiD_chaperone"/>
</dbReference>
<evidence type="ECO:0000256" key="10">
    <source>
        <dbReference type="ARBA" id="ARBA00031484"/>
    </source>
</evidence>
<dbReference type="AlphaFoldDB" id="A0A120CW84"/>
<sequence>MLEALRRGSTGWVAKVLFALLVFSFAIWGVADVFTGWGRGAIAKVGSQEIRAEDFQRTFQNEINMISQQAGQRISPEQARAAGLDERVVSRLIAWSAVEQHADKLNLALSDEALAEGLQSDEAFAGPDGKFNRFAFENVINRLGVSERGFLHLRRRDEVREQLTSALVNGIAVPPAMIELMNTWRNETRTVDYFAINADKMVKVPEPDEAQLKATYEANLSSFMAPEYRKLSVLVLSVDELKKAIEISDADAQERYEHTKTDYDTPERRRVQQIAFKDRAAAEEAKKAIDGGKSFGDVAKESGAQDSDIDLGLISKDRLIDKKIADAAFALEKDKVSDPVEGRFATVLLRVSDVQPAVTRNFADVKDDVKQKLARERAESELQTHLDQVEDQRSGGKTLKEIADELKLQFYDVPETDRNNRDSAGKTAIPVTDASALLTTAFGSGLGIENEMVELSNGTYAWVDVADTTPQKQKPLDDVKDQVKALFMTQERARLVADFADKLVERANNGEAMSRLATEAGAQRVSETPPFNRTTEPQGMSKAAVARAFTLPKGQAGSAPDTNDKTRIVFKVTTVNPAPALSETERVAIGTDLRNEIADETLGEYVMALQRQLGTHIFQDELRRVTGAATGEDVQ</sequence>
<keyword evidence="3" id="KW-1003">Cell membrane</keyword>
<dbReference type="GO" id="GO:0003755">
    <property type="term" value="F:peptidyl-prolyl cis-trans isomerase activity"/>
    <property type="evidence" value="ECO:0007669"/>
    <property type="project" value="UniProtKB-KW"/>
</dbReference>
<evidence type="ECO:0000256" key="13">
    <source>
        <dbReference type="ARBA" id="ARBA00042775"/>
    </source>
</evidence>
<evidence type="ECO:0000256" key="11">
    <source>
        <dbReference type="ARBA" id="ARBA00038408"/>
    </source>
</evidence>
<keyword evidence="7 16" id="KW-0472">Membrane</keyword>
<dbReference type="InterPro" id="IPR027304">
    <property type="entry name" value="Trigger_fact/SurA_dom_sf"/>
</dbReference>
<keyword evidence="14 18" id="KW-0413">Isomerase</keyword>
<evidence type="ECO:0000256" key="9">
    <source>
        <dbReference type="ARBA" id="ARBA00030642"/>
    </source>
</evidence>
<keyword evidence="8" id="KW-0143">Chaperone</keyword>
<dbReference type="RefSeq" id="WP_068461601.1">
    <property type="nucleotide sequence ID" value="NZ_LMTR01000051.1"/>
</dbReference>
<gene>
    <name evidence="18" type="ORF">APY04_1736</name>
</gene>
<evidence type="ECO:0000313" key="18">
    <source>
        <dbReference type="EMBL" id="KWT68999.1"/>
    </source>
</evidence>
<evidence type="ECO:0000256" key="12">
    <source>
        <dbReference type="ARBA" id="ARBA00040743"/>
    </source>
</evidence>
<dbReference type="SUPFAM" id="SSF54534">
    <property type="entry name" value="FKBP-like"/>
    <property type="match status" value="1"/>
</dbReference>
<proteinExistence type="inferred from homology"/>
<reference evidence="18 19" key="1">
    <citation type="submission" date="2015-10" db="EMBL/GenBank/DDBJ databases">
        <title>Transcriptomic analysis of a linuron degrading triple-species bacterial consortium.</title>
        <authorList>
            <person name="Albers P."/>
        </authorList>
    </citation>
    <scope>NUCLEOTIDE SEQUENCE [LARGE SCALE GENOMIC DNA]</scope>
    <source>
        <strain evidence="18 19">WDL6</strain>
    </source>
</reference>
<keyword evidence="19" id="KW-1185">Reference proteome</keyword>
<dbReference type="PANTHER" id="PTHR47529">
    <property type="entry name" value="PEPTIDYL-PROLYL CIS-TRANS ISOMERASE D"/>
    <property type="match status" value="1"/>
</dbReference>
<evidence type="ECO:0000313" key="19">
    <source>
        <dbReference type="Proteomes" id="UP000059074"/>
    </source>
</evidence>
<comment type="caution">
    <text evidence="18">The sequence shown here is derived from an EMBL/GenBank/DDBJ whole genome shotgun (WGS) entry which is preliminary data.</text>
</comment>
<protein>
    <recommendedName>
        <fullName evidence="2">Parvulin-like PPIase</fullName>
    </recommendedName>
    <alternativeName>
        <fullName evidence="9">Peptidyl-prolyl cis-trans isomerase plp</fullName>
    </alternativeName>
    <alternativeName>
        <fullName evidence="12">Periplasmic chaperone PpiD</fullName>
    </alternativeName>
    <alternativeName>
        <fullName evidence="13">Periplasmic folding chaperone</fullName>
    </alternativeName>
    <alternativeName>
        <fullName evidence="10">Rotamase plp</fullName>
    </alternativeName>
</protein>
<dbReference type="Proteomes" id="UP000059074">
    <property type="component" value="Unassembled WGS sequence"/>
</dbReference>
<dbReference type="InterPro" id="IPR000297">
    <property type="entry name" value="PPIase_PpiC"/>
</dbReference>
<evidence type="ECO:0000256" key="14">
    <source>
        <dbReference type="PROSITE-ProRule" id="PRU00278"/>
    </source>
</evidence>
<evidence type="ECO:0000256" key="7">
    <source>
        <dbReference type="ARBA" id="ARBA00023136"/>
    </source>
</evidence>
<comment type="similarity">
    <text evidence="11">Belongs to the PpiD chaperone family.</text>
</comment>
<evidence type="ECO:0000256" key="4">
    <source>
        <dbReference type="ARBA" id="ARBA00022519"/>
    </source>
</evidence>
<keyword evidence="5 16" id="KW-0812">Transmembrane</keyword>
<keyword evidence="4" id="KW-0997">Cell inner membrane</keyword>
<comment type="subcellular location">
    <subcellularLocation>
        <location evidence="1">Cell inner membrane</location>
        <topology evidence="1">Single-pass type II membrane protein</topology>
        <orientation evidence="1">Periplasmic side</orientation>
    </subcellularLocation>
</comment>
<dbReference type="STRING" id="121290.APY04_1736"/>
<dbReference type="OrthoDB" id="9768393at2"/>
<evidence type="ECO:0000256" key="15">
    <source>
        <dbReference type="SAM" id="MobiDB-lite"/>
    </source>
</evidence>
<dbReference type="PROSITE" id="PS50198">
    <property type="entry name" value="PPIC_PPIASE_2"/>
    <property type="match status" value="1"/>
</dbReference>
<feature type="transmembrane region" description="Helical" evidence="16">
    <location>
        <begin position="12"/>
        <end position="31"/>
    </location>
</feature>
<feature type="domain" description="PpiC" evidence="17">
    <location>
        <begin position="266"/>
        <end position="353"/>
    </location>
</feature>
<evidence type="ECO:0000256" key="2">
    <source>
        <dbReference type="ARBA" id="ARBA00018370"/>
    </source>
</evidence>
<keyword evidence="14" id="KW-0697">Rotamase</keyword>
<evidence type="ECO:0000259" key="17">
    <source>
        <dbReference type="PROSITE" id="PS50198"/>
    </source>
</evidence>
<feature type="region of interest" description="Disordered" evidence="15">
    <location>
        <begin position="519"/>
        <end position="539"/>
    </location>
</feature>
<dbReference type="PANTHER" id="PTHR47529:SF1">
    <property type="entry name" value="PERIPLASMIC CHAPERONE PPID"/>
    <property type="match status" value="1"/>
</dbReference>
<dbReference type="Pfam" id="PF13145">
    <property type="entry name" value="Rotamase_2"/>
    <property type="match status" value="1"/>
</dbReference>
<evidence type="ECO:0000256" key="6">
    <source>
        <dbReference type="ARBA" id="ARBA00022989"/>
    </source>
</evidence>
<dbReference type="PATRIC" id="fig|121290.4.peg.687"/>